<dbReference type="PANTHER" id="PTHR30086:SF20">
    <property type="entry name" value="ARGININE EXPORTER PROTEIN ARGO-RELATED"/>
    <property type="match status" value="1"/>
</dbReference>
<evidence type="ECO:0000256" key="4">
    <source>
        <dbReference type="ARBA" id="ARBA00022989"/>
    </source>
</evidence>
<dbReference type="Proteomes" id="UP000319040">
    <property type="component" value="Unassembled WGS sequence"/>
</dbReference>
<feature type="transmembrane region" description="Helical" evidence="6">
    <location>
        <begin position="119"/>
        <end position="141"/>
    </location>
</feature>
<evidence type="ECO:0000313" key="8">
    <source>
        <dbReference type="Proteomes" id="UP000319040"/>
    </source>
</evidence>
<organism evidence="7 8">
    <name type="scientific">Saccharicrinis carchari</name>
    <dbReference type="NCBI Taxonomy" id="1168039"/>
    <lineage>
        <taxon>Bacteria</taxon>
        <taxon>Pseudomonadati</taxon>
        <taxon>Bacteroidota</taxon>
        <taxon>Bacteroidia</taxon>
        <taxon>Marinilabiliales</taxon>
        <taxon>Marinilabiliaceae</taxon>
        <taxon>Saccharicrinis</taxon>
    </lineage>
</organism>
<keyword evidence="8" id="KW-1185">Reference proteome</keyword>
<feature type="transmembrane region" description="Helical" evidence="6">
    <location>
        <begin position="147"/>
        <end position="171"/>
    </location>
</feature>
<dbReference type="InterPro" id="IPR001123">
    <property type="entry name" value="LeuE-type"/>
</dbReference>
<dbReference type="GO" id="GO:0015171">
    <property type="term" value="F:amino acid transmembrane transporter activity"/>
    <property type="evidence" value="ECO:0007669"/>
    <property type="project" value="TreeGrafter"/>
</dbReference>
<keyword evidence="2" id="KW-1003">Cell membrane</keyword>
<evidence type="ECO:0000256" key="5">
    <source>
        <dbReference type="ARBA" id="ARBA00023136"/>
    </source>
</evidence>
<keyword evidence="4 6" id="KW-1133">Transmembrane helix</keyword>
<dbReference type="PANTHER" id="PTHR30086">
    <property type="entry name" value="ARGININE EXPORTER PROTEIN ARGO"/>
    <property type="match status" value="1"/>
</dbReference>
<feature type="transmembrane region" description="Helical" evidence="6">
    <location>
        <begin position="191"/>
        <end position="207"/>
    </location>
</feature>
<proteinExistence type="predicted"/>
<protein>
    <submittedName>
        <fullName evidence="7">Threonine/homoserine/homoserine lactone efflux protein</fullName>
    </submittedName>
</protein>
<comment type="subcellular location">
    <subcellularLocation>
        <location evidence="1">Cell membrane</location>
        <topology evidence="1">Multi-pass membrane protein</topology>
    </subcellularLocation>
</comment>
<dbReference type="OrthoDB" id="9784202at2"/>
<feature type="transmembrane region" description="Helical" evidence="6">
    <location>
        <begin position="40"/>
        <end position="64"/>
    </location>
</feature>
<accession>A0A521DHA3</accession>
<name>A0A521DHA3_SACCC</name>
<keyword evidence="5 6" id="KW-0472">Membrane</keyword>
<feature type="transmembrane region" description="Helical" evidence="6">
    <location>
        <begin position="70"/>
        <end position="88"/>
    </location>
</feature>
<dbReference type="AlphaFoldDB" id="A0A521DHA3"/>
<reference evidence="7 8" key="1">
    <citation type="submission" date="2017-05" db="EMBL/GenBank/DDBJ databases">
        <authorList>
            <person name="Varghese N."/>
            <person name="Submissions S."/>
        </authorList>
    </citation>
    <scope>NUCLEOTIDE SEQUENCE [LARGE SCALE GENOMIC DNA]</scope>
    <source>
        <strain evidence="7 8">DSM 27040</strain>
    </source>
</reference>
<dbReference type="RefSeq" id="WP_142533635.1">
    <property type="nucleotide sequence ID" value="NZ_FXTB01000005.1"/>
</dbReference>
<gene>
    <name evidence="7" type="ORF">SAMN06265379_105186</name>
</gene>
<evidence type="ECO:0000313" key="7">
    <source>
        <dbReference type="EMBL" id="SMO71008.1"/>
    </source>
</evidence>
<dbReference type="GO" id="GO:0005886">
    <property type="term" value="C:plasma membrane"/>
    <property type="evidence" value="ECO:0007669"/>
    <property type="project" value="UniProtKB-SubCell"/>
</dbReference>
<evidence type="ECO:0000256" key="3">
    <source>
        <dbReference type="ARBA" id="ARBA00022692"/>
    </source>
</evidence>
<dbReference type="PIRSF" id="PIRSF006324">
    <property type="entry name" value="LeuE"/>
    <property type="match status" value="1"/>
</dbReference>
<evidence type="ECO:0000256" key="6">
    <source>
        <dbReference type="SAM" id="Phobius"/>
    </source>
</evidence>
<dbReference type="Pfam" id="PF01810">
    <property type="entry name" value="LysE"/>
    <property type="match status" value="1"/>
</dbReference>
<evidence type="ECO:0000256" key="1">
    <source>
        <dbReference type="ARBA" id="ARBA00004651"/>
    </source>
</evidence>
<keyword evidence="3 6" id="KW-0812">Transmembrane</keyword>
<sequence>MELAATLSFLGAAILLTLMPGPDNIFVLTESLTKGQRNGFAISVGLCSGVLVHTLAAATGVSIIIQKSALAFSVVKYLGAAYLFYMAYQAYNEKRLEIEVKRKPVEHETSFLKLARKGFLMNVLNPKVALFFMALLPQFVVTDGFSVTVQMIILGIIFMLQGLVIFGLISLLSGKLSKYLNSARFWKITKYGKVSVLALLGLGLAMARK</sequence>
<feature type="transmembrane region" description="Helical" evidence="6">
    <location>
        <begin position="6"/>
        <end position="28"/>
    </location>
</feature>
<evidence type="ECO:0000256" key="2">
    <source>
        <dbReference type="ARBA" id="ARBA00022475"/>
    </source>
</evidence>
<dbReference type="EMBL" id="FXTB01000005">
    <property type="protein sequence ID" value="SMO71008.1"/>
    <property type="molecule type" value="Genomic_DNA"/>
</dbReference>